<dbReference type="EMBL" id="FOSW01000003">
    <property type="protein sequence ID" value="SFK73362.1"/>
    <property type="molecule type" value="Genomic_DNA"/>
</dbReference>
<protein>
    <submittedName>
        <fullName evidence="2">Uncharacterized protein</fullName>
    </submittedName>
</protein>
<sequence>MPNAAPPLHPAVRRRTAAASTAPAARPGLSVASSVTPSSAGDPAPALTGVPASWAGLGALLTGAGDRTPADALALASIAAGEKPAAPPVDLSGIWALPADMAAARSGHLVRALDVKGRLPLPVEVAAATRLPAERDGAVLTAFLPGSPEQPRPNYATTALPLDGRGRLTLSPGVRRLAGIPDGADVLVVLDPDRGTVTLTAASRLAAEITGLIDGLRRPATASSEAVGPTELPLADSGDDTDATPSDVAHTAEATASAGRLRIVR</sequence>
<gene>
    <name evidence="2" type="ORF">SAMN04488085_103243</name>
</gene>
<name>A0A1I4BX73_9ACTN</name>
<dbReference type="Proteomes" id="UP000199152">
    <property type="component" value="Unassembled WGS sequence"/>
</dbReference>
<evidence type="ECO:0000313" key="3">
    <source>
        <dbReference type="Proteomes" id="UP000199152"/>
    </source>
</evidence>
<reference evidence="3" key="1">
    <citation type="submission" date="2016-10" db="EMBL/GenBank/DDBJ databases">
        <authorList>
            <person name="Varghese N."/>
            <person name="Submissions S."/>
        </authorList>
    </citation>
    <scope>NUCLEOTIDE SEQUENCE [LARGE SCALE GENOMIC DNA]</scope>
    <source>
        <strain evidence="3">DSM 45317</strain>
    </source>
</reference>
<evidence type="ECO:0000313" key="2">
    <source>
        <dbReference type="EMBL" id="SFK73362.1"/>
    </source>
</evidence>
<organism evidence="2 3">
    <name type="scientific">Geodermatophilus ruber</name>
    <dbReference type="NCBI Taxonomy" id="504800"/>
    <lineage>
        <taxon>Bacteria</taxon>
        <taxon>Bacillati</taxon>
        <taxon>Actinomycetota</taxon>
        <taxon>Actinomycetes</taxon>
        <taxon>Geodermatophilales</taxon>
        <taxon>Geodermatophilaceae</taxon>
        <taxon>Geodermatophilus</taxon>
    </lineage>
</organism>
<evidence type="ECO:0000256" key="1">
    <source>
        <dbReference type="SAM" id="MobiDB-lite"/>
    </source>
</evidence>
<feature type="region of interest" description="Disordered" evidence="1">
    <location>
        <begin position="1"/>
        <end position="44"/>
    </location>
</feature>
<accession>A0A1I4BX73</accession>
<proteinExistence type="predicted"/>
<feature type="region of interest" description="Disordered" evidence="1">
    <location>
        <begin position="219"/>
        <end position="265"/>
    </location>
</feature>
<keyword evidence="3" id="KW-1185">Reference proteome</keyword>
<dbReference type="AlphaFoldDB" id="A0A1I4BX73"/>
<dbReference type="InParanoid" id="A0A1I4BX73"/>
<feature type="compositionally biased region" description="Low complexity" evidence="1">
    <location>
        <begin position="17"/>
        <end position="27"/>
    </location>
</feature>